<organism evidence="2">
    <name type="scientific">marine sediment metagenome</name>
    <dbReference type="NCBI Taxonomy" id="412755"/>
    <lineage>
        <taxon>unclassified sequences</taxon>
        <taxon>metagenomes</taxon>
        <taxon>ecological metagenomes</taxon>
    </lineage>
</organism>
<comment type="caution">
    <text evidence="2">The sequence shown here is derived from an EMBL/GenBank/DDBJ whole genome shotgun (WGS) entry which is preliminary data.</text>
</comment>
<evidence type="ECO:0000259" key="1">
    <source>
        <dbReference type="Pfam" id="PF08241"/>
    </source>
</evidence>
<dbReference type="Pfam" id="PF08241">
    <property type="entry name" value="Methyltransf_11"/>
    <property type="match status" value="1"/>
</dbReference>
<dbReference type="InterPro" id="IPR013216">
    <property type="entry name" value="Methyltransf_11"/>
</dbReference>
<accession>A0A0F9QG40</accession>
<reference evidence="2" key="1">
    <citation type="journal article" date="2015" name="Nature">
        <title>Complex archaea that bridge the gap between prokaryotes and eukaryotes.</title>
        <authorList>
            <person name="Spang A."/>
            <person name="Saw J.H."/>
            <person name="Jorgensen S.L."/>
            <person name="Zaremba-Niedzwiedzka K."/>
            <person name="Martijn J."/>
            <person name="Lind A.E."/>
            <person name="van Eijk R."/>
            <person name="Schleper C."/>
            <person name="Guy L."/>
            <person name="Ettema T.J."/>
        </authorList>
    </citation>
    <scope>NUCLEOTIDE SEQUENCE</scope>
</reference>
<dbReference type="SUPFAM" id="SSF53335">
    <property type="entry name" value="S-adenosyl-L-methionine-dependent methyltransferases"/>
    <property type="match status" value="1"/>
</dbReference>
<proteinExistence type="predicted"/>
<protein>
    <recommendedName>
        <fullName evidence="1">Methyltransferase type 11 domain-containing protein</fullName>
    </recommendedName>
</protein>
<evidence type="ECO:0000313" key="2">
    <source>
        <dbReference type="EMBL" id="KKN12161.1"/>
    </source>
</evidence>
<dbReference type="InterPro" id="IPR029063">
    <property type="entry name" value="SAM-dependent_MTases_sf"/>
</dbReference>
<dbReference type="GO" id="GO:0008757">
    <property type="term" value="F:S-adenosylmethionine-dependent methyltransferase activity"/>
    <property type="evidence" value="ECO:0007669"/>
    <property type="project" value="InterPro"/>
</dbReference>
<feature type="domain" description="Methyltransferase type 11" evidence="1">
    <location>
        <begin position="37"/>
        <end position="134"/>
    </location>
</feature>
<name>A0A0F9QG40_9ZZZZ</name>
<gene>
    <name evidence="2" type="ORF">LCGC14_1019190</name>
</gene>
<dbReference type="EMBL" id="LAZR01004060">
    <property type="protein sequence ID" value="KKN12161.1"/>
    <property type="molecule type" value="Genomic_DNA"/>
</dbReference>
<feature type="non-terminal residue" evidence="2">
    <location>
        <position position="174"/>
    </location>
</feature>
<sequence>MDLAGAKKILDEKFSFNADFLYKVVKELGLKESAKILDIGTGYGTMCMILALQGYHVITGEPEGHNWADWRENAKKISVEDLITFEFLRAEDLPFESNTFNSLFCYSSLHHISDKFSALKEFLRVTTEKGLIIIFELTPEGVHVVRQRMPSHPEAINPDDFTKNLSVIKKVKKS</sequence>
<dbReference type="Gene3D" id="3.40.50.150">
    <property type="entry name" value="Vaccinia Virus protein VP39"/>
    <property type="match status" value="1"/>
</dbReference>
<dbReference type="AlphaFoldDB" id="A0A0F9QG40"/>